<protein>
    <submittedName>
        <fullName evidence="1">Uncharacterized protein</fullName>
    </submittedName>
</protein>
<reference evidence="1 2" key="1">
    <citation type="submission" date="2016-11" db="EMBL/GenBank/DDBJ databases">
        <authorList>
            <person name="Jaros S."/>
            <person name="Januszkiewicz K."/>
            <person name="Wedrychowicz H."/>
        </authorList>
    </citation>
    <scope>NUCLEOTIDE SEQUENCE [LARGE SCALE GENOMIC DNA]</scope>
    <source>
        <strain evidence="1">NCIMB 2154T</strain>
    </source>
</reference>
<proteinExistence type="predicted"/>
<evidence type="ECO:0000313" key="1">
    <source>
        <dbReference type="EMBL" id="SFZ80439.1"/>
    </source>
</evidence>
<organism evidence="1 2">
    <name type="scientific">Tenacibaculum maritimum NCIMB 2154</name>
    <dbReference type="NCBI Taxonomy" id="1349785"/>
    <lineage>
        <taxon>Bacteria</taxon>
        <taxon>Pseudomonadati</taxon>
        <taxon>Bacteroidota</taxon>
        <taxon>Flavobacteriia</taxon>
        <taxon>Flavobacteriales</taxon>
        <taxon>Flavobacteriaceae</taxon>
        <taxon>Tenacibaculum</taxon>
    </lineage>
</organism>
<dbReference type="AlphaFoldDB" id="A0A2H1E6Y2"/>
<sequence>MTIKKTFARVVWWRYWKQSQRFFECRTPKLYGLYIILKSKNMSTKELKAVELPKVEFKSWKECLNTVYDLISVCQSSISARKELFVNELNDHENDILIGSNSYNVTNVLEVAKNLLPVFEDIEIIETK</sequence>
<keyword evidence="2" id="KW-1185">Reference proteome</keyword>
<dbReference type="EMBL" id="LT634361">
    <property type="protein sequence ID" value="SFZ80439.1"/>
    <property type="molecule type" value="Genomic_DNA"/>
</dbReference>
<accession>A0A2H1E6Y2</accession>
<dbReference type="Proteomes" id="UP000231564">
    <property type="component" value="Chromosome MARIT"/>
</dbReference>
<evidence type="ECO:0000313" key="2">
    <source>
        <dbReference type="Proteomes" id="UP000231564"/>
    </source>
</evidence>
<dbReference type="KEGG" id="tmar:MARIT_0544"/>
<name>A0A2H1E6Y2_9FLAO</name>
<gene>
    <name evidence="1" type="ORF">MARIT_0544</name>
</gene>